<dbReference type="Pfam" id="PF12161">
    <property type="entry name" value="HsdM_N"/>
    <property type="match status" value="1"/>
</dbReference>
<keyword evidence="6" id="KW-0680">Restriction system</keyword>
<dbReference type="InterPro" id="IPR052916">
    <property type="entry name" value="Type-I_RE_MTase_Subunit"/>
</dbReference>
<keyword evidence="4 11" id="KW-0808">Transferase</keyword>
<dbReference type="EMBL" id="SWAU01000324">
    <property type="protein sequence ID" value="TKA94574.1"/>
    <property type="molecule type" value="Genomic_DNA"/>
</dbReference>
<name>A0A4U0YWX7_9RHOB</name>
<dbReference type="InterPro" id="IPR029063">
    <property type="entry name" value="SAM-dependent_MTases_sf"/>
</dbReference>
<dbReference type="PRINTS" id="PR00507">
    <property type="entry name" value="N12N6MTFRASE"/>
</dbReference>
<dbReference type="InterPro" id="IPR003356">
    <property type="entry name" value="DNA_methylase_A-5"/>
</dbReference>
<sequence>MVSADIEKRLWAAADQLWANTGLKPAQFSTPVLGLIFLRYAEKRFAEVEQRVGPVGSGNRRKVSKADYDAEGVIFLRPEARFSHLQQLTESDDIGKAINEAMANIEEDNPDLAGALPRTYTDLGNAVLVELLRLLAPIDLTGDAFGKVYEYFLGNFARREGQKGGVFYTPESIVKLIVEIIEPFHGRILDPACGSGGMFVQSAAFVERRGQNATNEISIYGVEKDRVTVNLNKMNLAVHGLSGDVREANTYSDDIKQLFPRVFSESGGFDFVMANPPFNVSGVRKDDLEGDWRFPYGIPKSDNANYLWMQLFHSALNDRGRAGFVMANSAGDARGSEQLIRQRMIEDGSVDVIVSIGSNFFYTVTLPCTLWFFDKGKRGTDRADTVLFLDARAIYRQIDRAHRAFLPEQIEFLANIVRLYRGEEVETEAGSDGLLARHGLGAGYVDVPGLCKVATRAEIEAKNWSLNSGRYVGATARAGVDVDFVERFEELNEELVQLNLEAAVLEHQIAENAMRLLEARGD</sequence>
<comment type="catalytic activity">
    <reaction evidence="7">
        <text>a 2'-deoxyadenosine in DNA + S-adenosyl-L-methionine = an N(6)-methyl-2'-deoxyadenosine in DNA + S-adenosyl-L-homocysteine + H(+)</text>
        <dbReference type="Rhea" id="RHEA:15197"/>
        <dbReference type="Rhea" id="RHEA-COMP:12418"/>
        <dbReference type="Rhea" id="RHEA-COMP:12419"/>
        <dbReference type="ChEBI" id="CHEBI:15378"/>
        <dbReference type="ChEBI" id="CHEBI:57856"/>
        <dbReference type="ChEBI" id="CHEBI:59789"/>
        <dbReference type="ChEBI" id="CHEBI:90615"/>
        <dbReference type="ChEBI" id="CHEBI:90616"/>
        <dbReference type="EC" id="2.1.1.72"/>
    </reaction>
</comment>
<reference evidence="11 12" key="1">
    <citation type="submission" date="2019-04" db="EMBL/GenBank/DDBJ databases">
        <title>Crypto-aerobic microbial life in anoxic (sulfidic) marine sediments.</title>
        <authorList>
            <person name="Bhattacharya S."/>
            <person name="Roy C."/>
            <person name="Mondal N."/>
            <person name="Sarkar J."/>
            <person name="Mandal S."/>
            <person name="Rameez M.J."/>
            <person name="Ghosh W."/>
        </authorList>
    </citation>
    <scope>NUCLEOTIDE SEQUENCE [LARGE SCALE GENOMIC DNA]</scope>
    <source>
        <strain evidence="11 12">SBBC</strain>
    </source>
</reference>
<protein>
    <recommendedName>
        <fullName evidence="2">site-specific DNA-methyltransferase (adenine-specific)</fullName>
        <ecNumber evidence="2">2.1.1.72</ecNumber>
    </recommendedName>
</protein>
<dbReference type="Gene3D" id="1.20.1260.30">
    <property type="match status" value="1"/>
</dbReference>
<dbReference type="GO" id="GO:0008170">
    <property type="term" value="F:N-methyltransferase activity"/>
    <property type="evidence" value="ECO:0007669"/>
    <property type="project" value="InterPro"/>
</dbReference>
<feature type="domain" description="DNA methylase adenine-specific" evidence="9">
    <location>
        <begin position="142"/>
        <end position="475"/>
    </location>
</feature>
<dbReference type="CDD" id="cd02440">
    <property type="entry name" value="AdoMet_MTases"/>
    <property type="match status" value="1"/>
</dbReference>
<dbReference type="GO" id="GO:0003677">
    <property type="term" value="F:DNA binding"/>
    <property type="evidence" value="ECO:0007669"/>
    <property type="project" value="InterPro"/>
</dbReference>
<evidence type="ECO:0000256" key="3">
    <source>
        <dbReference type="ARBA" id="ARBA00022603"/>
    </source>
</evidence>
<evidence type="ECO:0000256" key="5">
    <source>
        <dbReference type="ARBA" id="ARBA00022691"/>
    </source>
</evidence>
<feature type="coiled-coil region" evidence="8">
    <location>
        <begin position="488"/>
        <end position="520"/>
    </location>
</feature>
<evidence type="ECO:0000256" key="6">
    <source>
        <dbReference type="ARBA" id="ARBA00022747"/>
    </source>
</evidence>
<feature type="domain" description="N6 adenine-specific DNA methyltransferase N-terminal" evidence="10">
    <location>
        <begin position="6"/>
        <end position="118"/>
    </location>
</feature>
<accession>A0A4U0YWX7</accession>
<proteinExistence type="inferred from homology"/>
<evidence type="ECO:0000256" key="1">
    <source>
        <dbReference type="ARBA" id="ARBA00006594"/>
    </source>
</evidence>
<dbReference type="PANTHER" id="PTHR42998:SF1">
    <property type="entry name" value="TYPE I RESTRICTION ENZYME HINDI METHYLASE SUBUNIT"/>
    <property type="match status" value="1"/>
</dbReference>
<dbReference type="GO" id="GO:0032259">
    <property type="term" value="P:methylation"/>
    <property type="evidence" value="ECO:0007669"/>
    <property type="project" value="UniProtKB-KW"/>
</dbReference>
<organism evidence="11 12">
    <name type="scientific">Cereibacter changlensis</name>
    <dbReference type="NCBI Taxonomy" id="402884"/>
    <lineage>
        <taxon>Bacteria</taxon>
        <taxon>Pseudomonadati</taxon>
        <taxon>Pseudomonadota</taxon>
        <taxon>Alphaproteobacteria</taxon>
        <taxon>Rhodobacterales</taxon>
        <taxon>Paracoccaceae</taxon>
        <taxon>Cereibacter</taxon>
    </lineage>
</organism>
<keyword evidence="5" id="KW-0949">S-adenosyl-L-methionine</keyword>
<dbReference type="AlphaFoldDB" id="A0A4U0YWX7"/>
<evidence type="ECO:0000313" key="12">
    <source>
        <dbReference type="Proteomes" id="UP000306340"/>
    </source>
</evidence>
<dbReference type="EC" id="2.1.1.72" evidence="2"/>
<evidence type="ECO:0000256" key="4">
    <source>
        <dbReference type="ARBA" id="ARBA00022679"/>
    </source>
</evidence>
<evidence type="ECO:0000256" key="2">
    <source>
        <dbReference type="ARBA" id="ARBA00011900"/>
    </source>
</evidence>
<dbReference type="RefSeq" id="WP_136794317.1">
    <property type="nucleotide sequence ID" value="NZ_SWAU01000324.1"/>
</dbReference>
<dbReference type="InterPro" id="IPR022749">
    <property type="entry name" value="D12N6_MeTrfase_N"/>
</dbReference>
<gene>
    <name evidence="11" type="ORF">FAZ78_21610</name>
</gene>
<dbReference type="GO" id="GO:0009007">
    <property type="term" value="F:site-specific DNA-methyltransferase (adenine-specific) activity"/>
    <property type="evidence" value="ECO:0007669"/>
    <property type="project" value="UniProtKB-EC"/>
</dbReference>
<evidence type="ECO:0000259" key="10">
    <source>
        <dbReference type="Pfam" id="PF12161"/>
    </source>
</evidence>
<evidence type="ECO:0000313" key="11">
    <source>
        <dbReference type="EMBL" id="TKA94574.1"/>
    </source>
</evidence>
<keyword evidence="8" id="KW-0175">Coiled coil</keyword>
<keyword evidence="3 11" id="KW-0489">Methyltransferase</keyword>
<comment type="caution">
    <text evidence="11">The sequence shown here is derived from an EMBL/GenBank/DDBJ whole genome shotgun (WGS) entry which is preliminary data.</text>
</comment>
<dbReference type="GO" id="GO:0009307">
    <property type="term" value="P:DNA restriction-modification system"/>
    <property type="evidence" value="ECO:0007669"/>
    <property type="project" value="UniProtKB-KW"/>
</dbReference>
<dbReference type="SUPFAM" id="SSF53335">
    <property type="entry name" value="S-adenosyl-L-methionine-dependent methyltransferases"/>
    <property type="match status" value="1"/>
</dbReference>
<evidence type="ECO:0000256" key="8">
    <source>
        <dbReference type="SAM" id="Coils"/>
    </source>
</evidence>
<dbReference type="Proteomes" id="UP000306340">
    <property type="component" value="Unassembled WGS sequence"/>
</dbReference>
<dbReference type="Gene3D" id="3.40.50.150">
    <property type="entry name" value="Vaccinia Virus protein VP39"/>
    <property type="match status" value="1"/>
</dbReference>
<comment type="similarity">
    <text evidence="1">Belongs to the N(4)/N(6)-methyltransferase family.</text>
</comment>
<evidence type="ECO:0000256" key="7">
    <source>
        <dbReference type="ARBA" id="ARBA00047942"/>
    </source>
</evidence>
<dbReference type="PANTHER" id="PTHR42998">
    <property type="entry name" value="TYPE I RESTRICTION ENZYME HINDVIIP M PROTEIN-RELATED"/>
    <property type="match status" value="1"/>
</dbReference>
<dbReference type="Pfam" id="PF02384">
    <property type="entry name" value="N6_Mtase"/>
    <property type="match status" value="1"/>
</dbReference>
<evidence type="ECO:0000259" key="9">
    <source>
        <dbReference type="Pfam" id="PF02384"/>
    </source>
</evidence>
<dbReference type="InterPro" id="IPR038333">
    <property type="entry name" value="T1MK-like_N_sf"/>
</dbReference>